<feature type="domain" description="HTH merR-type" evidence="2">
    <location>
        <begin position="8"/>
        <end position="73"/>
    </location>
</feature>
<evidence type="ECO:0000313" key="3">
    <source>
        <dbReference type="EMBL" id="QKG83723.1"/>
    </source>
</evidence>
<dbReference type="RefSeq" id="WP_173220734.1">
    <property type="nucleotide sequence ID" value="NZ_CP048104.1"/>
</dbReference>
<dbReference type="Gene3D" id="1.10.1660.10">
    <property type="match status" value="1"/>
</dbReference>
<evidence type="ECO:0000259" key="2">
    <source>
        <dbReference type="Pfam" id="PF13411"/>
    </source>
</evidence>
<dbReference type="SUPFAM" id="SSF46955">
    <property type="entry name" value="Putative DNA-binding domain"/>
    <property type="match status" value="1"/>
</dbReference>
<evidence type="ECO:0000313" key="4">
    <source>
        <dbReference type="Proteomes" id="UP000503088"/>
    </source>
</evidence>
<dbReference type="EMBL" id="CP048104">
    <property type="protein sequence ID" value="QKG83723.1"/>
    <property type="molecule type" value="Genomic_DNA"/>
</dbReference>
<dbReference type="AlphaFoldDB" id="A0A7D3Y0K8"/>
<feature type="region of interest" description="Disordered" evidence="1">
    <location>
        <begin position="77"/>
        <end position="98"/>
    </location>
</feature>
<accession>A0A7D3Y0K8</accession>
<dbReference type="Pfam" id="PF13411">
    <property type="entry name" value="MerR_1"/>
    <property type="match status" value="1"/>
</dbReference>
<name>A0A7D3Y0K8_9BACL</name>
<dbReference type="GO" id="GO:0006355">
    <property type="term" value="P:regulation of DNA-templated transcription"/>
    <property type="evidence" value="ECO:0007669"/>
    <property type="project" value="InterPro"/>
</dbReference>
<keyword evidence="4" id="KW-1185">Reference proteome</keyword>
<gene>
    <name evidence="3" type="ORF">GXN76_04020</name>
</gene>
<dbReference type="Proteomes" id="UP000503088">
    <property type="component" value="Chromosome"/>
</dbReference>
<sequence length="212" mass="24735">MSKQAHISTKEAAERLHVHARTVRKWIDTFEEYISPEVNDRGHYMLTQEGYHRLTDIQKRLHKTGKSMRQIRQDLLKEGKLEPEQSDEPEVKEEPKPALPFGKEYPVYRIIGSLDEIGEMMETVFSRLDQLEDHVFTIFEGMEELESKVSATQNHTLPLSAIQKKMEEVVKKQDQLKVELRNATFSHRLASATQEGPYVSRRQKKARFLGIF</sequence>
<organism evidence="3 4">
    <name type="scientific">Kroppenstedtia pulmonis</name>
    <dbReference type="NCBI Taxonomy" id="1380685"/>
    <lineage>
        <taxon>Bacteria</taxon>
        <taxon>Bacillati</taxon>
        <taxon>Bacillota</taxon>
        <taxon>Bacilli</taxon>
        <taxon>Bacillales</taxon>
        <taxon>Thermoactinomycetaceae</taxon>
        <taxon>Kroppenstedtia</taxon>
    </lineage>
</organism>
<proteinExistence type="predicted"/>
<dbReference type="GO" id="GO:0003677">
    <property type="term" value="F:DNA binding"/>
    <property type="evidence" value="ECO:0007669"/>
    <property type="project" value="InterPro"/>
</dbReference>
<dbReference type="KEGG" id="kpul:GXN76_04020"/>
<dbReference type="InterPro" id="IPR000551">
    <property type="entry name" value="MerR-type_HTH_dom"/>
</dbReference>
<reference evidence="3 4" key="1">
    <citation type="submission" date="2020-01" db="EMBL/GenBank/DDBJ databases">
        <authorList>
            <person name="Gulvik C.A."/>
            <person name="Batra D.G."/>
        </authorList>
    </citation>
    <scope>NUCLEOTIDE SEQUENCE [LARGE SCALE GENOMIC DNA]</scope>
    <source>
        <strain evidence="3 4">W9323</strain>
    </source>
</reference>
<dbReference type="InterPro" id="IPR009061">
    <property type="entry name" value="DNA-bd_dom_put_sf"/>
</dbReference>
<protein>
    <submittedName>
        <fullName evidence="3">MerR family transcriptional regulator</fullName>
    </submittedName>
</protein>
<evidence type="ECO:0000256" key="1">
    <source>
        <dbReference type="SAM" id="MobiDB-lite"/>
    </source>
</evidence>